<dbReference type="KEGG" id="aarg:Aargi30884_00440"/>
<dbReference type="InterPro" id="IPR036869">
    <property type="entry name" value="J_dom_sf"/>
</dbReference>
<sequence>MDPYRILGVSRDASEEDIKKAYRRLAKQYHPDVNKEPGAEEKFKQIQNAYQQIMDMKKHGGNDFWQQSYQQNYGNYQQGSYSNDYQSVISYLNMGQYQAAYNILVNIQERGADWYYLFAIANYGMGNSIAAMEAAEKACEMDPSNPQYRQLYAQLQQGRARYQNMQQPFGSFNSNCCCQLLLLNMCCGGGCYPLCCCI</sequence>
<dbReference type="SMART" id="SM00271">
    <property type="entry name" value="DnaJ"/>
    <property type="match status" value="1"/>
</dbReference>
<proteinExistence type="predicted"/>
<dbReference type="PANTHER" id="PTHR43096">
    <property type="entry name" value="DNAJ HOMOLOG 1, MITOCHONDRIAL-RELATED"/>
    <property type="match status" value="1"/>
</dbReference>
<keyword evidence="1" id="KW-0235">DNA replication</keyword>
<reference evidence="5" key="1">
    <citation type="submission" date="2019-05" db="EMBL/GenBank/DDBJ databases">
        <title>Complete genome sequencing of Absiella argi strain JCM 30884.</title>
        <authorList>
            <person name="Sakamoto M."/>
            <person name="Murakami T."/>
            <person name="Mori H."/>
        </authorList>
    </citation>
    <scope>NUCLEOTIDE SEQUENCE [LARGE SCALE GENOMIC DNA]</scope>
    <source>
        <strain evidence="5">JCM 30884</strain>
    </source>
</reference>
<organism evidence="4 5">
    <name type="scientific">Amedibacterium intestinale</name>
    <dbReference type="NCBI Taxonomy" id="2583452"/>
    <lineage>
        <taxon>Bacteria</taxon>
        <taxon>Bacillati</taxon>
        <taxon>Bacillota</taxon>
        <taxon>Erysipelotrichia</taxon>
        <taxon>Erysipelotrichales</taxon>
        <taxon>Erysipelotrichaceae</taxon>
        <taxon>Amedibacterium</taxon>
    </lineage>
</organism>
<keyword evidence="5" id="KW-1185">Reference proteome</keyword>
<dbReference type="SUPFAM" id="SSF46565">
    <property type="entry name" value="Chaperone J-domain"/>
    <property type="match status" value="1"/>
</dbReference>
<keyword evidence="2" id="KW-0143">Chaperone</keyword>
<dbReference type="RefSeq" id="WP_115714441.1">
    <property type="nucleotide sequence ID" value="NZ_AP019695.1"/>
</dbReference>
<dbReference type="Pfam" id="PF00226">
    <property type="entry name" value="DnaJ"/>
    <property type="match status" value="1"/>
</dbReference>
<name>A0A6N4TET5_9FIRM</name>
<feature type="domain" description="J" evidence="3">
    <location>
        <begin position="2"/>
        <end position="77"/>
    </location>
</feature>
<dbReference type="SUPFAM" id="SSF48452">
    <property type="entry name" value="TPR-like"/>
    <property type="match status" value="1"/>
</dbReference>
<dbReference type="Gene3D" id="1.10.287.110">
    <property type="entry name" value="DnaJ domain"/>
    <property type="match status" value="1"/>
</dbReference>
<dbReference type="AlphaFoldDB" id="A0A6N4TET5"/>
<dbReference type="PRINTS" id="PR00625">
    <property type="entry name" value="JDOMAIN"/>
</dbReference>
<protein>
    <submittedName>
        <fullName evidence="4">Molecular chaperone DnaJ</fullName>
    </submittedName>
</protein>
<dbReference type="EMBL" id="AP019695">
    <property type="protein sequence ID" value="BBK21141.1"/>
    <property type="molecule type" value="Genomic_DNA"/>
</dbReference>
<dbReference type="Proteomes" id="UP000464754">
    <property type="component" value="Chromosome"/>
</dbReference>
<dbReference type="GO" id="GO:0051082">
    <property type="term" value="F:unfolded protein binding"/>
    <property type="evidence" value="ECO:0007669"/>
    <property type="project" value="TreeGrafter"/>
</dbReference>
<evidence type="ECO:0000313" key="4">
    <source>
        <dbReference type="EMBL" id="BBK21141.1"/>
    </source>
</evidence>
<dbReference type="Gene3D" id="1.25.40.10">
    <property type="entry name" value="Tetratricopeptide repeat domain"/>
    <property type="match status" value="1"/>
</dbReference>
<evidence type="ECO:0000256" key="1">
    <source>
        <dbReference type="ARBA" id="ARBA00022705"/>
    </source>
</evidence>
<dbReference type="InterPro" id="IPR001623">
    <property type="entry name" value="DnaJ_domain"/>
</dbReference>
<dbReference type="PANTHER" id="PTHR43096:SF52">
    <property type="entry name" value="DNAJ HOMOLOG 1, MITOCHONDRIAL-RELATED"/>
    <property type="match status" value="1"/>
</dbReference>
<evidence type="ECO:0000256" key="2">
    <source>
        <dbReference type="ARBA" id="ARBA00023186"/>
    </source>
</evidence>
<dbReference type="InterPro" id="IPR011990">
    <property type="entry name" value="TPR-like_helical_dom_sf"/>
</dbReference>
<dbReference type="GO" id="GO:0042026">
    <property type="term" value="P:protein refolding"/>
    <property type="evidence" value="ECO:0007669"/>
    <property type="project" value="TreeGrafter"/>
</dbReference>
<accession>A0A6N4TET5</accession>
<evidence type="ECO:0000259" key="3">
    <source>
        <dbReference type="PROSITE" id="PS50076"/>
    </source>
</evidence>
<dbReference type="GO" id="GO:0006260">
    <property type="term" value="P:DNA replication"/>
    <property type="evidence" value="ECO:0007669"/>
    <property type="project" value="UniProtKB-KW"/>
</dbReference>
<gene>
    <name evidence="4" type="ORF">Aargi30884_00440</name>
</gene>
<dbReference type="GO" id="GO:0005737">
    <property type="term" value="C:cytoplasm"/>
    <property type="evidence" value="ECO:0007669"/>
    <property type="project" value="TreeGrafter"/>
</dbReference>
<dbReference type="CDD" id="cd06257">
    <property type="entry name" value="DnaJ"/>
    <property type="match status" value="1"/>
</dbReference>
<dbReference type="PROSITE" id="PS50076">
    <property type="entry name" value="DNAJ_2"/>
    <property type="match status" value="1"/>
</dbReference>
<evidence type="ECO:0000313" key="5">
    <source>
        <dbReference type="Proteomes" id="UP000464754"/>
    </source>
</evidence>